<name>A0ABD3ASD3_9GENT</name>
<reference evidence="3 4" key="1">
    <citation type="submission" date="2024-11" db="EMBL/GenBank/DDBJ databases">
        <title>A near-complete genome assembly of Cinchona calisaya.</title>
        <authorList>
            <person name="Lian D.C."/>
            <person name="Zhao X.W."/>
            <person name="Wei L."/>
        </authorList>
    </citation>
    <scope>NUCLEOTIDE SEQUENCE [LARGE SCALE GENOMIC DNA]</scope>
    <source>
        <tissue evidence="3">Nenye</tissue>
    </source>
</reference>
<dbReference type="InterPro" id="IPR032675">
    <property type="entry name" value="LRR_dom_sf"/>
</dbReference>
<dbReference type="SUPFAM" id="SSF52047">
    <property type="entry name" value="RNI-like"/>
    <property type="match status" value="1"/>
</dbReference>
<dbReference type="AlphaFoldDB" id="A0ABD3ASD3"/>
<dbReference type="PANTHER" id="PTHR15140">
    <property type="entry name" value="TUBULIN-SPECIFIC CHAPERONE E"/>
    <property type="match status" value="1"/>
</dbReference>
<protein>
    <recommendedName>
        <fullName evidence="2">Disease resistance R13L4/SHOC-2-like LRR domain-containing protein</fullName>
    </recommendedName>
</protein>
<sequence length="387" mass="44666">MGSSKGGGDEFEWDGEEEAWKGEMGFGGRMRRGPAFSELNVCFHMISNDRMKSLTFVLLMEIILTCKFIDSSFICLEKSVSKYIPPEKRITGHLRSLAFKVLDRYEGRISETMESEFSHFEMLRVLAIEGVYPRGYSDIFKLPEAFGKLIHLRYSSLRDSFFESLPSSLGNLQNLQTLELWDAKTYGLKNLGALSVEIHLESRYWKYHWTNVKFGTLASYIPQDILAGSKRSHWELAKDEAHFGSGLTSLRLWFSEIKEDPMKTLEMFPNLWSLDLHDCFVGNEMRCSGSGFRQLRSLHFGYLCKLVKWWIDEGAMPNLSSLTIWHCEKLEMIPIGLRSIATLKKLNINYMPKKFTDRIRVVDGQEGADYYKVSHIPSIIIQNDRLI</sequence>
<feature type="domain" description="Disease resistance R13L4/SHOC-2-like LRR" evidence="2">
    <location>
        <begin position="113"/>
        <end position="185"/>
    </location>
</feature>
<dbReference type="Pfam" id="PF23598">
    <property type="entry name" value="LRR_14"/>
    <property type="match status" value="2"/>
</dbReference>
<evidence type="ECO:0000313" key="4">
    <source>
        <dbReference type="Proteomes" id="UP001630127"/>
    </source>
</evidence>
<comment type="caution">
    <text evidence="3">The sequence shown here is derived from an EMBL/GenBank/DDBJ whole genome shotgun (WGS) entry which is preliminary data.</text>
</comment>
<evidence type="ECO:0000256" key="1">
    <source>
        <dbReference type="ARBA" id="ARBA00022737"/>
    </source>
</evidence>
<dbReference type="Proteomes" id="UP001630127">
    <property type="component" value="Unassembled WGS sequence"/>
</dbReference>
<evidence type="ECO:0000259" key="2">
    <source>
        <dbReference type="Pfam" id="PF23598"/>
    </source>
</evidence>
<accession>A0ABD3ASD3</accession>
<dbReference type="PANTHER" id="PTHR15140:SF37">
    <property type="entry name" value="UBIQUITIN-LIKE DOMAIN-CONTAINING PROTEIN"/>
    <property type="match status" value="1"/>
</dbReference>
<gene>
    <name evidence="3" type="ORF">ACH5RR_007458</name>
</gene>
<dbReference type="InterPro" id="IPR055414">
    <property type="entry name" value="LRR_R13L4/SHOC2-like"/>
</dbReference>
<feature type="domain" description="Disease resistance R13L4/SHOC-2-like LRR" evidence="2">
    <location>
        <begin position="246"/>
        <end position="354"/>
    </location>
</feature>
<dbReference type="EMBL" id="JBJUIK010000003">
    <property type="protein sequence ID" value="KAL3533937.1"/>
    <property type="molecule type" value="Genomic_DNA"/>
</dbReference>
<evidence type="ECO:0000313" key="3">
    <source>
        <dbReference type="EMBL" id="KAL3533937.1"/>
    </source>
</evidence>
<proteinExistence type="predicted"/>
<dbReference type="Gene3D" id="3.80.10.10">
    <property type="entry name" value="Ribonuclease Inhibitor"/>
    <property type="match status" value="1"/>
</dbReference>
<organism evidence="3 4">
    <name type="scientific">Cinchona calisaya</name>
    <dbReference type="NCBI Taxonomy" id="153742"/>
    <lineage>
        <taxon>Eukaryota</taxon>
        <taxon>Viridiplantae</taxon>
        <taxon>Streptophyta</taxon>
        <taxon>Embryophyta</taxon>
        <taxon>Tracheophyta</taxon>
        <taxon>Spermatophyta</taxon>
        <taxon>Magnoliopsida</taxon>
        <taxon>eudicotyledons</taxon>
        <taxon>Gunneridae</taxon>
        <taxon>Pentapetalae</taxon>
        <taxon>asterids</taxon>
        <taxon>lamiids</taxon>
        <taxon>Gentianales</taxon>
        <taxon>Rubiaceae</taxon>
        <taxon>Cinchonoideae</taxon>
        <taxon>Cinchoneae</taxon>
        <taxon>Cinchona</taxon>
    </lineage>
</organism>
<keyword evidence="4" id="KW-1185">Reference proteome</keyword>
<keyword evidence="1" id="KW-0677">Repeat</keyword>